<accession>A0A3M2KZY0</accession>
<dbReference type="InterPro" id="IPR004488">
    <property type="entry name" value="Mg/Co-transport_prot_CorA"/>
</dbReference>
<dbReference type="PANTHER" id="PTHR46494">
    <property type="entry name" value="CORA FAMILY METAL ION TRANSPORTER (EUROFUNG)"/>
    <property type="match status" value="1"/>
</dbReference>
<feature type="transmembrane region" description="Helical" evidence="12">
    <location>
        <begin position="325"/>
        <end position="345"/>
    </location>
</feature>
<dbReference type="AlphaFoldDB" id="A0A3M2KZY0"/>
<evidence type="ECO:0000256" key="8">
    <source>
        <dbReference type="ARBA" id="ARBA00023065"/>
    </source>
</evidence>
<keyword evidence="7 12" id="KW-1133">Transmembrane helix</keyword>
<reference evidence="13 14" key="1">
    <citation type="submission" date="2018-10" db="EMBL/GenBank/DDBJ databases">
        <title>Isolation from cow dung.</title>
        <authorList>
            <person name="Ling L."/>
        </authorList>
    </citation>
    <scope>NUCLEOTIDE SEQUENCE [LARGE SCALE GENOMIC DNA]</scope>
    <source>
        <strain evidence="13 14">NEAU-LL90</strain>
    </source>
</reference>
<dbReference type="SUPFAM" id="SSF143865">
    <property type="entry name" value="CorA soluble domain-like"/>
    <property type="match status" value="1"/>
</dbReference>
<dbReference type="EMBL" id="RFFH01000008">
    <property type="protein sequence ID" value="RMI30982.1"/>
    <property type="molecule type" value="Genomic_DNA"/>
</dbReference>
<keyword evidence="3 12" id="KW-0813">Transport</keyword>
<dbReference type="FunFam" id="1.20.58.340:FF:000004">
    <property type="entry name" value="Magnesium transport protein CorA"/>
    <property type="match status" value="1"/>
</dbReference>
<dbReference type="Gene3D" id="1.20.58.340">
    <property type="entry name" value="Magnesium transport protein CorA, transmembrane region"/>
    <property type="match status" value="2"/>
</dbReference>
<evidence type="ECO:0000256" key="10">
    <source>
        <dbReference type="ARBA" id="ARBA00034269"/>
    </source>
</evidence>
<evidence type="ECO:0000313" key="13">
    <source>
        <dbReference type="EMBL" id="RMI30982.1"/>
    </source>
</evidence>
<dbReference type="Gene3D" id="3.30.460.20">
    <property type="entry name" value="CorA soluble domain-like"/>
    <property type="match status" value="1"/>
</dbReference>
<protein>
    <recommendedName>
        <fullName evidence="12">Magnesium transport protein CorA</fullName>
    </recommendedName>
</protein>
<dbReference type="InterPro" id="IPR045861">
    <property type="entry name" value="CorA_cytoplasmic_dom"/>
</dbReference>
<organism evidence="13 14">
    <name type="scientific">Nocardia stercoris</name>
    <dbReference type="NCBI Taxonomy" id="2483361"/>
    <lineage>
        <taxon>Bacteria</taxon>
        <taxon>Bacillati</taxon>
        <taxon>Actinomycetota</taxon>
        <taxon>Actinomycetes</taxon>
        <taxon>Mycobacteriales</taxon>
        <taxon>Nocardiaceae</taxon>
        <taxon>Nocardia</taxon>
    </lineage>
</organism>
<evidence type="ECO:0000256" key="12">
    <source>
        <dbReference type="RuleBase" id="RU362010"/>
    </source>
</evidence>
<evidence type="ECO:0000313" key="14">
    <source>
        <dbReference type="Proteomes" id="UP000279275"/>
    </source>
</evidence>
<comment type="catalytic activity">
    <reaction evidence="10">
        <text>Mg(2+)(in) = Mg(2+)(out)</text>
        <dbReference type="Rhea" id="RHEA:29827"/>
        <dbReference type="ChEBI" id="CHEBI:18420"/>
    </reaction>
</comment>
<keyword evidence="4 12" id="KW-1003">Cell membrane</keyword>
<dbReference type="GO" id="GO:0000287">
    <property type="term" value="F:magnesium ion binding"/>
    <property type="evidence" value="ECO:0007669"/>
    <property type="project" value="TreeGrafter"/>
</dbReference>
<comment type="similarity">
    <text evidence="2 12">Belongs to the CorA metal ion transporter (MIT) (TC 1.A.35) family.</text>
</comment>
<evidence type="ECO:0000256" key="6">
    <source>
        <dbReference type="ARBA" id="ARBA00022842"/>
    </source>
</evidence>
<evidence type="ECO:0000256" key="3">
    <source>
        <dbReference type="ARBA" id="ARBA00022448"/>
    </source>
</evidence>
<evidence type="ECO:0000256" key="11">
    <source>
        <dbReference type="ARBA" id="ARBA00045497"/>
    </source>
</evidence>
<dbReference type="GO" id="GO:0015087">
    <property type="term" value="F:cobalt ion transmembrane transporter activity"/>
    <property type="evidence" value="ECO:0007669"/>
    <property type="project" value="UniProtKB-UniRule"/>
</dbReference>
<dbReference type="GO" id="GO:0015095">
    <property type="term" value="F:magnesium ion transmembrane transporter activity"/>
    <property type="evidence" value="ECO:0007669"/>
    <property type="project" value="UniProtKB-UniRule"/>
</dbReference>
<comment type="subcellular location">
    <subcellularLocation>
        <location evidence="1">Cell membrane</location>
        <topology evidence="1">Multi-pass membrane protein</topology>
    </subcellularLocation>
    <subcellularLocation>
        <location evidence="12">Membrane</location>
        <topology evidence="12">Multi-pass membrane protein</topology>
    </subcellularLocation>
</comment>
<gene>
    <name evidence="12 13" type="primary">corA</name>
    <name evidence="13" type="ORF">EBN03_20370</name>
</gene>
<dbReference type="GO" id="GO:0005886">
    <property type="term" value="C:plasma membrane"/>
    <property type="evidence" value="ECO:0007669"/>
    <property type="project" value="UniProtKB-SubCell"/>
</dbReference>
<evidence type="ECO:0000256" key="2">
    <source>
        <dbReference type="ARBA" id="ARBA00009765"/>
    </source>
</evidence>
<evidence type="ECO:0000256" key="5">
    <source>
        <dbReference type="ARBA" id="ARBA00022692"/>
    </source>
</evidence>
<evidence type="ECO:0000256" key="9">
    <source>
        <dbReference type="ARBA" id="ARBA00023136"/>
    </source>
</evidence>
<feature type="transmembrane region" description="Helical" evidence="12">
    <location>
        <begin position="294"/>
        <end position="313"/>
    </location>
</feature>
<sequence length="351" mass="39119">MRRMPVPSFRGRKQSGAALPAGPIVDCAVYADGVRLPGCSDPAVALAAVRERPDSFLWLGLHDPDESLMAELARTFGLHQLAVEDVLDPGQRPKVERYDDKVLLIMRTVEYVEHVRLTVSEIVNTGQITVICAPQFVITVRLGNPSELRGVRADLEQKPQLLRHGPTAVLHAVADHIVDMYVEVSDDISDEIDDIEERVFSPGAGLAVEPIYQLKREVVEFRRAVAPLTVPLQQLASGPEPELPKEIRRYLRDVSDHQTQVADHIRDYDESLSALINAALAKVGVQQNTDMRKISAWAAIAAVPTAIAGIYGMNFKFMPELDWKYGYFVVLGLMVTACVVLFFNFRRNNWL</sequence>
<dbReference type="InterPro" id="IPR002523">
    <property type="entry name" value="MgTranspt_CorA/ZnTranspt_ZntB"/>
</dbReference>
<keyword evidence="14" id="KW-1185">Reference proteome</keyword>
<dbReference type="SUPFAM" id="SSF144083">
    <property type="entry name" value="Magnesium transport protein CorA, transmembrane region"/>
    <property type="match status" value="1"/>
</dbReference>
<dbReference type="GO" id="GO:0050897">
    <property type="term" value="F:cobalt ion binding"/>
    <property type="evidence" value="ECO:0007669"/>
    <property type="project" value="TreeGrafter"/>
</dbReference>
<dbReference type="NCBIfam" id="TIGR00383">
    <property type="entry name" value="corA"/>
    <property type="match status" value="1"/>
</dbReference>
<comment type="caution">
    <text evidence="13">The sequence shown here is derived from an EMBL/GenBank/DDBJ whole genome shotgun (WGS) entry which is preliminary data.</text>
</comment>
<evidence type="ECO:0000256" key="1">
    <source>
        <dbReference type="ARBA" id="ARBA00004651"/>
    </source>
</evidence>
<dbReference type="OrthoDB" id="9803416at2"/>
<proteinExistence type="inferred from homology"/>
<dbReference type="InterPro" id="IPR045863">
    <property type="entry name" value="CorA_TM1_TM2"/>
</dbReference>
<evidence type="ECO:0000256" key="7">
    <source>
        <dbReference type="ARBA" id="ARBA00022989"/>
    </source>
</evidence>
<dbReference type="Proteomes" id="UP000279275">
    <property type="component" value="Unassembled WGS sequence"/>
</dbReference>
<dbReference type="Pfam" id="PF01544">
    <property type="entry name" value="CorA"/>
    <property type="match status" value="1"/>
</dbReference>
<keyword evidence="6 12" id="KW-0460">Magnesium</keyword>
<keyword evidence="8 12" id="KW-0406">Ion transport</keyword>
<name>A0A3M2KZY0_9NOCA</name>
<keyword evidence="9 12" id="KW-0472">Membrane</keyword>
<evidence type="ECO:0000256" key="4">
    <source>
        <dbReference type="ARBA" id="ARBA00022475"/>
    </source>
</evidence>
<dbReference type="CDD" id="cd12830">
    <property type="entry name" value="MtCorA-like"/>
    <property type="match status" value="1"/>
</dbReference>
<keyword evidence="5 12" id="KW-0812">Transmembrane</keyword>
<comment type="function">
    <text evidence="11">Mediates influx of magnesium ions. Alternates between open and closed states. Activated by low cytoplasmic Mg(2+) levels. Inactive when cytoplasmic Mg(2+) levels are high.</text>
</comment>
<dbReference type="PANTHER" id="PTHR46494:SF1">
    <property type="entry name" value="CORA FAMILY METAL ION TRANSPORTER (EUROFUNG)"/>
    <property type="match status" value="1"/>
</dbReference>